<dbReference type="EnsemblProtists" id="HpaT803080">
    <property type="protein sequence ID" value="HpaP803080"/>
    <property type="gene ID" value="HpaG803080"/>
</dbReference>
<organism evidence="2 3">
    <name type="scientific">Hyaloperonospora arabidopsidis (strain Emoy2)</name>
    <name type="common">Downy mildew agent</name>
    <name type="synonym">Peronospora arabidopsidis</name>
    <dbReference type="NCBI Taxonomy" id="559515"/>
    <lineage>
        <taxon>Eukaryota</taxon>
        <taxon>Sar</taxon>
        <taxon>Stramenopiles</taxon>
        <taxon>Oomycota</taxon>
        <taxon>Peronosporomycetes</taxon>
        <taxon>Peronosporales</taxon>
        <taxon>Peronosporaceae</taxon>
        <taxon>Hyaloperonospora</taxon>
    </lineage>
</organism>
<keyword evidence="3" id="KW-1185">Reference proteome</keyword>
<evidence type="ECO:0000256" key="1">
    <source>
        <dbReference type="SAM" id="MobiDB-lite"/>
    </source>
</evidence>
<dbReference type="VEuPathDB" id="FungiDB:HpaG803080"/>
<proteinExistence type="predicted"/>
<dbReference type="AlphaFoldDB" id="M4B9X0"/>
<dbReference type="InParanoid" id="M4B9X0"/>
<feature type="region of interest" description="Disordered" evidence="1">
    <location>
        <begin position="143"/>
        <end position="190"/>
    </location>
</feature>
<feature type="compositionally biased region" description="Low complexity" evidence="1">
    <location>
        <begin position="150"/>
        <end position="162"/>
    </location>
</feature>
<reference evidence="2" key="2">
    <citation type="submission" date="2015-06" db="UniProtKB">
        <authorList>
            <consortium name="EnsemblProtists"/>
        </authorList>
    </citation>
    <scope>IDENTIFICATION</scope>
    <source>
        <strain evidence="2">Emoy2</strain>
    </source>
</reference>
<evidence type="ECO:0000313" key="2">
    <source>
        <dbReference type="EnsemblProtists" id="HpaP803080"/>
    </source>
</evidence>
<accession>M4B9X0</accession>
<protein>
    <submittedName>
        <fullName evidence="2">Uncharacterized protein</fullName>
    </submittedName>
</protein>
<name>M4B9X0_HYAAE</name>
<evidence type="ECO:0000313" key="3">
    <source>
        <dbReference type="Proteomes" id="UP000011713"/>
    </source>
</evidence>
<reference evidence="3" key="1">
    <citation type="journal article" date="2010" name="Science">
        <title>Signatures of adaptation to obligate biotrophy in the Hyaloperonospora arabidopsidis genome.</title>
        <authorList>
            <person name="Baxter L."/>
            <person name="Tripathy S."/>
            <person name="Ishaque N."/>
            <person name="Boot N."/>
            <person name="Cabral A."/>
            <person name="Kemen E."/>
            <person name="Thines M."/>
            <person name="Ah-Fong A."/>
            <person name="Anderson R."/>
            <person name="Badejoko W."/>
            <person name="Bittner-Eddy P."/>
            <person name="Boore J.L."/>
            <person name="Chibucos M.C."/>
            <person name="Coates M."/>
            <person name="Dehal P."/>
            <person name="Delehaunty K."/>
            <person name="Dong S."/>
            <person name="Downton P."/>
            <person name="Dumas B."/>
            <person name="Fabro G."/>
            <person name="Fronick C."/>
            <person name="Fuerstenberg S.I."/>
            <person name="Fulton L."/>
            <person name="Gaulin E."/>
            <person name="Govers F."/>
            <person name="Hughes L."/>
            <person name="Humphray S."/>
            <person name="Jiang R.H."/>
            <person name="Judelson H."/>
            <person name="Kamoun S."/>
            <person name="Kyung K."/>
            <person name="Meijer H."/>
            <person name="Minx P."/>
            <person name="Morris P."/>
            <person name="Nelson J."/>
            <person name="Phuntumart V."/>
            <person name="Qutob D."/>
            <person name="Rehmany A."/>
            <person name="Rougon-Cardoso A."/>
            <person name="Ryden P."/>
            <person name="Torto-Alalibo T."/>
            <person name="Studholme D."/>
            <person name="Wang Y."/>
            <person name="Win J."/>
            <person name="Wood J."/>
            <person name="Clifton S.W."/>
            <person name="Rogers J."/>
            <person name="Van den Ackerveken G."/>
            <person name="Jones J.D."/>
            <person name="McDowell J.M."/>
            <person name="Beynon J."/>
            <person name="Tyler B.M."/>
        </authorList>
    </citation>
    <scope>NUCLEOTIDE SEQUENCE [LARGE SCALE GENOMIC DNA]</scope>
    <source>
        <strain evidence="3">Emoy2</strain>
    </source>
</reference>
<dbReference type="EMBL" id="JH598048">
    <property type="status" value="NOT_ANNOTATED_CDS"/>
    <property type="molecule type" value="Genomic_DNA"/>
</dbReference>
<dbReference type="Proteomes" id="UP000011713">
    <property type="component" value="Unassembled WGS sequence"/>
</dbReference>
<dbReference type="HOGENOM" id="CLU_1430550_0_0_1"/>
<sequence length="190" mass="18517">MVAVAAGVEENGSPINAANVADELTIMVTDGVESTGSPFDTANVAGDATVPADGVKATGSPTDAANVADDSTVVVANVVEATSSPIDAPDGTEATSESSSWLALAEPDYTGAIWVPSTSGGLVTDAVGSTIGACVVDGGTAEGVLTSKAGGSTTGVESTEGVPSRGRSDQGEETAGTTLIRQSPTDKDQA</sequence>